<sequence length="64" mass="7741">MCDKRKREKDMNFTDFIEKNKDKIRKVAEANTVRNKKGIPVITKDDPWRNEKEWDITFSELNII</sequence>
<dbReference type="EMBL" id="FOTS01000096">
    <property type="protein sequence ID" value="SFM38372.1"/>
    <property type="molecule type" value="Genomic_DNA"/>
</dbReference>
<evidence type="ECO:0000313" key="2">
    <source>
        <dbReference type="Proteomes" id="UP000199520"/>
    </source>
</evidence>
<keyword evidence="2" id="KW-1185">Reference proteome</keyword>
<accession>A0A1I4QE32</accession>
<reference evidence="2" key="1">
    <citation type="submission" date="2016-10" db="EMBL/GenBank/DDBJ databases">
        <authorList>
            <person name="Varghese N."/>
            <person name="Submissions S."/>
        </authorList>
    </citation>
    <scope>NUCLEOTIDE SEQUENCE [LARGE SCALE GENOMIC DNA]</scope>
    <source>
        <strain evidence="2">DSM 13327</strain>
    </source>
</reference>
<organism evidence="1 2">
    <name type="scientific">Pelosinus propionicus DSM 13327</name>
    <dbReference type="NCBI Taxonomy" id="1123291"/>
    <lineage>
        <taxon>Bacteria</taxon>
        <taxon>Bacillati</taxon>
        <taxon>Bacillota</taxon>
        <taxon>Negativicutes</taxon>
        <taxon>Selenomonadales</taxon>
        <taxon>Sporomusaceae</taxon>
        <taxon>Pelosinus</taxon>
    </lineage>
</organism>
<gene>
    <name evidence="1" type="ORF">SAMN04490355_109610</name>
</gene>
<evidence type="ECO:0000313" key="1">
    <source>
        <dbReference type="EMBL" id="SFM38372.1"/>
    </source>
</evidence>
<name>A0A1I4QE32_9FIRM</name>
<protein>
    <submittedName>
        <fullName evidence="1">Uncharacterized protein</fullName>
    </submittedName>
</protein>
<dbReference type="AlphaFoldDB" id="A0A1I4QE32"/>
<dbReference type="OrthoDB" id="1809147at2"/>
<dbReference type="Proteomes" id="UP000199520">
    <property type="component" value="Unassembled WGS sequence"/>
</dbReference>
<dbReference type="RefSeq" id="WP_090944671.1">
    <property type="nucleotide sequence ID" value="NZ_FOTS01000096.1"/>
</dbReference>
<proteinExistence type="predicted"/>